<protein>
    <submittedName>
        <fullName evidence="4">Oxidoreductase, short chain dehydrogenase/reductase family</fullName>
    </submittedName>
</protein>
<dbReference type="CDD" id="cd05233">
    <property type="entry name" value="SDR_c"/>
    <property type="match status" value="1"/>
</dbReference>
<proteinExistence type="inferred from homology"/>
<evidence type="ECO:0000313" key="5">
    <source>
        <dbReference type="Proteomes" id="UP000008907"/>
    </source>
</evidence>
<organism evidence="4 5">
    <name type="scientific">Mycoplasma putrefaciens (strain ATCC 15718 / NCTC 10155 / C30 KS-1 / KS-1)</name>
    <dbReference type="NCBI Taxonomy" id="743965"/>
    <lineage>
        <taxon>Bacteria</taxon>
        <taxon>Bacillati</taxon>
        <taxon>Mycoplasmatota</taxon>
        <taxon>Mollicutes</taxon>
        <taxon>Mycoplasmataceae</taxon>
        <taxon>Mycoplasma</taxon>
    </lineage>
</organism>
<evidence type="ECO:0000256" key="1">
    <source>
        <dbReference type="ARBA" id="ARBA00006484"/>
    </source>
</evidence>
<dbReference type="KEGG" id="mpf:MPUT_0033"/>
<dbReference type="PANTHER" id="PTHR43115">
    <property type="entry name" value="DEHYDROGENASE/REDUCTASE SDR FAMILY MEMBER 11"/>
    <property type="match status" value="1"/>
</dbReference>
<evidence type="ECO:0000256" key="3">
    <source>
        <dbReference type="RuleBase" id="RU000363"/>
    </source>
</evidence>
<dbReference type="SUPFAM" id="SSF51735">
    <property type="entry name" value="NAD(P)-binding Rossmann-fold domains"/>
    <property type="match status" value="1"/>
</dbReference>
<dbReference type="PANTHER" id="PTHR43115:SF4">
    <property type="entry name" value="DEHYDROGENASE_REDUCTASE SDR FAMILY MEMBER 11"/>
    <property type="match status" value="1"/>
</dbReference>
<dbReference type="InterPro" id="IPR020904">
    <property type="entry name" value="Sc_DH/Rdtase_CS"/>
</dbReference>
<dbReference type="Proteomes" id="UP000008907">
    <property type="component" value="Chromosome"/>
</dbReference>
<gene>
    <name evidence="4" type="ordered locus">MPUT_0033</name>
</gene>
<accession>A0A7U4E9A4</accession>
<dbReference type="EMBL" id="CP003021">
    <property type="protein sequence ID" value="AEM68440.1"/>
    <property type="molecule type" value="Genomic_DNA"/>
</dbReference>
<keyword evidence="2" id="KW-0560">Oxidoreductase</keyword>
<evidence type="ECO:0000313" key="4">
    <source>
        <dbReference type="EMBL" id="AEM68440.1"/>
    </source>
</evidence>
<dbReference type="InterPro" id="IPR036291">
    <property type="entry name" value="NAD(P)-bd_dom_sf"/>
</dbReference>
<reference evidence="4 5" key="1">
    <citation type="journal article" date="2011" name="J. Bacteriol.">
        <title>Genome Sequence of Mycoplasma putrefaciens Type Strain KS1.</title>
        <authorList>
            <person name="Calcutt M.J."/>
            <person name="Foecking M.F."/>
        </authorList>
    </citation>
    <scope>NUCLEOTIDE SEQUENCE [LARGE SCALE GENOMIC DNA]</scope>
    <source>
        <strain evidence="5">ATCC 15718 / NCTC 10155 / C30 KS-1 / KS-1</strain>
    </source>
</reference>
<dbReference type="FunFam" id="3.40.50.720:FF:000047">
    <property type="entry name" value="NADP-dependent L-serine/L-allo-threonine dehydrogenase"/>
    <property type="match status" value="1"/>
</dbReference>
<dbReference type="PRINTS" id="PR00081">
    <property type="entry name" value="GDHRDH"/>
</dbReference>
<evidence type="ECO:0000256" key="2">
    <source>
        <dbReference type="ARBA" id="ARBA00023002"/>
    </source>
</evidence>
<dbReference type="Gene3D" id="3.40.50.720">
    <property type="entry name" value="NAD(P)-binding Rossmann-like Domain"/>
    <property type="match status" value="1"/>
</dbReference>
<dbReference type="GO" id="GO:0016616">
    <property type="term" value="F:oxidoreductase activity, acting on the CH-OH group of donors, NAD or NADP as acceptor"/>
    <property type="evidence" value="ECO:0007669"/>
    <property type="project" value="UniProtKB-ARBA"/>
</dbReference>
<dbReference type="PRINTS" id="PR00080">
    <property type="entry name" value="SDRFAMILY"/>
</dbReference>
<dbReference type="InterPro" id="IPR002347">
    <property type="entry name" value="SDR_fam"/>
</dbReference>
<name>A0A7U4E9A4_MYCPK</name>
<dbReference type="Pfam" id="PF00106">
    <property type="entry name" value="adh_short"/>
    <property type="match status" value="1"/>
</dbReference>
<dbReference type="RefSeq" id="WP_014034796.1">
    <property type="nucleotide sequence ID" value="NC_015946.1"/>
</dbReference>
<comment type="similarity">
    <text evidence="1 3">Belongs to the short-chain dehydrogenases/reductases (SDR) family.</text>
</comment>
<sequence length="239" mass="26583">MKKLVAITGASSGIGLECAKLFSKNGHPLLIMARRKEILDDLNLPNCLTAKVDVKNIEEIKQAISLAEQQFGPVDLMINNAGIMPLDKYVDQPLEQKYDILDTNIKGVINGMDAVLPSMLKQNHGTVVNISSVAGRYTYENLAIYNGSKFAVNAITQQVRRELAHSNIRFTLIEPAIVKTNLLSSTTRKDILDNYMKAVDRINGGLKPEQIAKTILYVYQLPQDVCIKELMITHTNQMV</sequence>
<dbReference type="PROSITE" id="PS00061">
    <property type="entry name" value="ADH_SHORT"/>
    <property type="match status" value="1"/>
</dbReference>
<dbReference type="AlphaFoldDB" id="A0A7U4E9A4"/>